<evidence type="ECO:0000313" key="1">
    <source>
        <dbReference type="EMBL" id="GAA5508624.1"/>
    </source>
</evidence>
<dbReference type="RefSeq" id="WP_345685398.1">
    <property type="nucleotide sequence ID" value="NZ_BAABRO010000010.1"/>
</dbReference>
<evidence type="ECO:0000313" key="2">
    <source>
        <dbReference type="Proteomes" id="UP001416858"/>
    </source>
</evidence>
<comment type="caution">
    <text evidence="1">The sequence shown here is derived from an EMBL/GenBank/DDBJ whole genome shotgun (WGS) entry which is preliminary data.</text>
</comment>
<proteinExistence type="predicted"/>
<dbReference type="EMBL" id="BAABRO010000010">
    <property type="protein sequence ID" value="GAA5508624.1"/>
    <property type="molecule type" value="Genomic_DNA"/>
</dbReference>
<dbReference type="Proteomes" id="UP001416858">
    <property type="component" value="Unassembled WGS sequence"/>
</dbReference>
<evidence type="ECO:0008006" key="3">
    <source>
        <dbReference type="Google" id="ProtNLM"/>
    </source>
</evidence>
<reference evidence="1 2" key="1">
    <citation type="submission" date="2024-02" db="EMBL/GenBank/DDBJ databases">
        <title>Rhodopirellula caenicola NBRC 110016.</title>
        <authorList>
            <person name="Ichikawa N."/>
            <person name="Katano-Makiyama Y."/>
            <person name="Hidaka K."/>
        </authorList>
    </citation>
    <scope>NUCLEOTIDE SEQUENCE [LARGE SCALE GENOMIC DNA]</scope>
    <source>
        <strain evidence="1 2">NBRC 110016</strain>
    </source>
</reference>
<accession>A0ABP9VU04</accession>
<name>A0ABP9VU04_9BACT</name>
<sequence length="89" mass="10497">MLSCKEITKLVSVSMDQPLSLRQRIELWIHLRMCRICAGFRRDIVYLHEQTRRHQPDLSHDVSGKRVKLSTEASLRIKQAIRSRTNNQL</sequence>
<keyword evidence="2" id="KW-1185">Reference proteome</keyword>
<gene>
    <name evidence="1" type="ORF">Rcae01_04091</name>
</gene>
<organism evidence="1 2">
    <name type="scientific">Novipirellula caenicola</name>
    <dbReference type="NCBI Taxonomy" id="1536901"/>
    <lineage>
        <taxon>Bacteria</taxon>
        <taxon>Pseudomonadati</taxon>
        <taxon>Planctomycetota</taxon>
        <taxon>Planctomycetia</taxon>
        <taxon>Pirellulales</taxon>
        <taxon>Pirellulaceae</taxon>
        <taxon>Novipirellula</taxon>
    </lineage>
</organism>
<protein>
    <recommendedName>
        <fullName evidence="3">Zinc-finger domain-containing protein</fullName>
    </recommendedName>
</protein>